<evidence type="ECO:0000259" key="1">
    <source>
        <dbReference type="Pfam" id="PF12229"/>
    </source>
</evidence>
<accession>A0AAU6Q444</accession>
<dbReference type="InterPro" id="IPR007391">
    <property type="entry name" value="Vancomycin_resist_VanW"/>
</dbReference>
<dbReference type="InterPro" id="IPR022029">
    <property type="entry name" value="YoaR-like_PG-bd"/>
</dbReference>
<gene>
    <name evidence="2" type="ORF">WDJ50_03070</name>
</gene>
<dbReference type="RefSeq" id="WP_339096288.1">
    <property type="nucleotide sequence ID" value="NZ_CP149782.1"/>
</dbReference>
<dbReference type="PANTHER" id="PTHR35788:SF1">
    <property type="entry name" value="EXPORTED PROTEIN"/>
    <property type="match status" value="1"/>
</dbReference>
<reference evidence="2" key="1">
    <citation type="submission" date="2024-03" db="EMBL/GenBank/DDBJ databases">
        <title>Deinococcus weizhi sp. nov., isolated from human skin.</title>
        <authorList>
            <person name="Wei Z."/>
            <person name="Tian F."/>
            <person name="Yang C."/>
            <person name="Xin L.T."/>
            <person name="Wen Z.J."/>
            <person name="Lan K.C."/>
            <person name="Yu L."/>
            <person name="Zhe W."/>
            <person name="Dan F.D."/>
            <person name="Jun W."/>
            <person name="Rui Z."/>
            <person name="Yong X.J."/>
            <person name="Ting Y."/>
            <person name="Wei X."/>
            <person name="Xu Z.G."/>
            <person name="Xin Z."/>
            <person name="Dong F.G."/>
            <person name="Ni X.M."/>
            <person name="Zheng M.G."/>
            <person name="Chun Y."/>
            <person name="Qian W.X."/>
        </authorList>
    </citation>
    <scope>NUCLEOTIDE SEQUENCE</scope>
    <source>
        <strain evidence="2">VB142</strain>
    </source>
</reference>
<dbReference type="Pfam" id="PF04294">
    <property type="entry name" value="VanW"/>
    <property type="match status" value="1"/>
</dbReference>
<dbReference type="Pfam" id="PF12229">
    <property type="entry name" value="PG_binding_4"/>
    <property type="match status" value="1"/>
</dbReference>
<protein>
    <submittedName>
        <fullName evidence="2">VanW family protein</fullName>
    </submittedName>
</protein>
<evidence type="ECO:0000313" key="2">
    <source>
        <dbReference type="EMBL" id="WYF45116.1"/>
    </source>
</evidence>
<sequence>MTRTRATNYALVGLGAAALLGVGLTLGVSAQAGKLAPGLSVGGVPVGGLTTEEAVKAVEEGAKTGAQTANVQVRAGDKSWTVEASELGYRVDVPQSVAAAEKLSEARPWSERALGLVGKPQPRDLPLVNRVDTAQAQATLKKLTAGLATQPKNATVGFDPATRQYAVLTPDTPGRRANAAAAAKAFAADPTQRTLNVPMTEWKAKYTAEALGKHAELGNKLMRKVTFKLAGSDRAGALAPLQVANLYWVRPQGIVLDEKTIKGAFDSLRYQLDQPAQNARYAWKGGVWSKVAEKSGRVTDSKKALEVFRKALVDPAQTTITFPSVAQQPTIKLADLPDPAKLELIATGSSTYYGSSPERRTNVANAAAKIDGTVVAAGEDFSFLQSLGGISPENGFVGGLIISGGRTVDGLGGGVCQVSTTAFRALYLAGLPIVERNQHSYRVKYYEPQVGFEAAVYDPGVDLRMKNDTGAPLLVRAVNNNAASRLDIQVWGKKPDRSVYVSPATILSRTPHPAPKYVFNPSLPAGTSKQVDWAQDGYNLYITRTIKTASGTRTDRVDTRYKPWQAVYEYGPRL</sequence>
<organism evidence="2">
    <name type="scientific">Deinococcus sp. VB142</name>
    <dbReference type="NCBI Taxonomy" id="3112952"/>
    <lineage>
        <taxon>Bacteria</taxon>
        <taxon>Thermotogati</taxon>
        <taxon>Deinococcota</taxon>
        <taxon>Deinococci</taxon>
        <taxon>Deinococcales</taxon>
        <taxon>Deinococcaceae</taxon>
        <taxon>Deinococcus</taxon>
    </lineage>
</organism>
<proteinExistence type="predicted"/>
<dbReference type="InterPro" id="IPR052913">
    <property type="entry name" value="Glycopeptide_resist_protein"/>
</dbReference>
<dbReference type="PANTHER" id="PTHR35788">
    <property type="entry name" value="EXPORTED PROTEIN-RELATED"/>
    <property type="match status" value="1"/>
</dbReference>
<dbReference type="EMBL" id="CP149782">
    <property type="protein sequence ID" value="WYF45116.1"/>
    <property type="molecule type" value="Genomic_DNA"/>
</dbReference>
<dbReference type="AlphaFoldDB" id="A0AAU6Q444"/>
<name>A0AAU6Q444_9DEIO</name>
<feature type="domain" description="YoaR-like putative peptidoglycan binding" evidence="1">
    <location>
        <begin position="80"/>
        <end position="186"/>
    </location>
</feature>